<feature type="transmembrane region" description="Helical" evidence="2">
    <location>
        <begin position="841"/>
        <end position="860"/>
    </location>
</feature>
<keyword evidence="3" id="KW-1185">Reference proteome</keyword>
<feature type="transmembrane region" description="Helical" evidence="2">
    <location>
        <begin position="105"/>
        <end position="123"/>
    </location>
</feature>
<protein>
    <recommendedName>
        <fullName evidence="6">MFS domain-containing protein</fullName>
    </recommendedName>
</protein>
<evidence type="ECO:0000313" key="5">
    <source>
        <dbReference type="WBParaSite" id="TREG1_68600.2"/>
    </source>
</evidence>
<dbReference type="Gene3D" id="1.20.1250.20">
    <property type="entry name" value="MFS general substrate transporter like domains"/>
    <property type="match status" value="2"/>
</dbReference>
<feature type="transmembrane region" description="Helical" evidence="2">
    <location>
        <begin position="773"/>
        <end position="796"/>
    </location>
</feature>
<feature type="transmembrane region" description="Helical" evidence="2">
    <location>
        <begin position="679"/>
        <end position="707"/>
    </location>
</feature>
<feature type="region of interest" description="Disordered" evidence="1">
    <location>
        <begin position="1"/>
        <end position="20"/>
    </location>
</feature>
<feature type="region of interest" description="Disordered" evidence="1">
    <location>
        <begin position="528"/>
        <end position="575"/>
    </location>
</feature>
<organism evidence="3 4">
    <name type="scientific">Trichobilharzia regenti</name>
    <name type="common">Nasal bird schistosome</name>
    <dbReference type="NCBI Taxonomy" id="157069"/>
    <lineage>
        <taxon>Eukaryota</taxon>
        <taxon>Metazoa</taxon>
        <taxon>Spiralia</taxon>
        <taxon>Lophotrochozoa</taxon>
        <taxon>Platyhelminthes</taxon>
        <taxon>Trematoda</taxon>
        <taxon>Digenea</taxon>
        <taxon>Strigeidida</taxon>
        <taxon>Schistosomatoidea</taxon>
        <taxon>Schistosomatidae</taxon>
        <taxon>Trichobilharzia</taxon>
    </lineage>
</organism>
<feature type="transmembrane region" description="Helical" evidence="2">
    <location>
        <begin position="72"/>
        <end position="93"/>
    </location>
</feature>
<reference evidence="3" key="1">
    <citation type="submission" date="2022-06" db="EMBL/GenBank/DDBJ databases">
        <authorList>
            <person name="Berger JAMES D."/>
            <person name="Berger JAMES D."/>
        </authorList>
    </citation>
    <scope>NUCLEOTIDE SEQUENCE [LARGE SCALE GENOMIC DNA]</scope>
</reference>
<feature type="compositionally biased region" description="Low complexity" evidence="1">
    <location>
        <begin position="542"/>
        <end position="552"/>
    </location>
</feature>
<feature type="transmembrane region" description="Helical" evidence="2">
    <location>
        <begin position="193"/>
        <end position="211"/>
    </location>
</feature>
<dbReference type="PANTHER" id="PTHR11360">
    <property type="entry name" value="MONOCARBOXYLATE TRANSPORTER"/>
    <property type="match status" value="1"/>
</dbReference>
<evidence type="ECO:0000256" key="1">
    <source>
        <dbReference type="SAM" id="MobiDB-lite"/>
    </source>
</evidence>
<keyword evidence="2" id="KW-0472">Membrane</keyword>
<feature type="transmembrane region" description="Helical" evidence="2">
    <location>
        <begin position="719"/>
        <end position="737"/>
    </location>
</feature>
<proteinExistence type="predicted"/>
<dbReference type="PANTHER" id="PTHR11360:SF284">
    <property type="entry name" value="EG:103B4.3 PROTEIN-RELATED"/>
    <property type="match status" value="1"/>
</dbReference>
<dbReference type="WBParaSite" id="TREG1_68600.2">
    <property type="protein sequence ID" value="TREG1_68600.2"/>
    <property type="gene ID" value="TREG1_68600"/>
</dbReference>
<dbReference type="GO" id="GO:0008028">
    <property type="term" value="F:monocarboxylic acid transmembrane transporter activity"/>
    <property type="evidence" value="ECO:0007669"/>
    <property type="project" value="TreeGrafter"/>
</dbReference>
<dbReference type="InterPro" id="IPR036259">
    <property type="entry name" value="MFS_trans_sf"/>
</dbReference>
<feature type="compositionally biased region" description="Polar residues" evidence="1">
    <location>
        <begin position="11"/>
        <end position="20"/>
    </location>
</feature>
<evidence type="ECO:0000313" key="4">
    <source>
        <dbReference type="WBParaSite" id="TREG1_68600.1"/>
    </source>
</evidence>
<dbReference type="Proteomes" id="UP000050795">
    <property type="component" value="Unassembled WGS sequence"/>
</dbReference>
<feature type="compositionally biased region" description="Acidic residues" evidence="1">
    <location>
        <begin position="528"/>
        <end position="541"/>
    </location>
</feature>
<accession>A0AA85K9M3</accession>
<feature type="transmembrane region" description="Helical" evidence="2">
    <location>
        <begin position="749"/>
        <end position="767"/>
    </location>
</feature>
<sequence>MLKMSKRINDEMNNTESQKQTEYVSERERCIDRGPAWIKAICAFIILSSHYGILNCGALFYPGLEEALQIPLNVLCWLMTGQFAITFCLAPLYNRLLDLVSNRPATIISVAVTSGAIISSVFFNSYLGFFLTYTLVGGIGMGISFVRVIAVMAEYFNNYRIFALAICSSGAGFGTVIYSQLGNYMIDNYTWRIALISFALVHLNVIPLSLLNRPLSSEPTPEPTILMPNDPIMSTMSLKSVPGIPNMYASQISTMGGGIVGSILTNMDETGQKCRSETAFTRLTGQDIIGVVEFIKISCDKSNTNELTVSPISFINDLEPQILERIQTAADEYFDNLENNTPETLLNNVNETHLNMFLPIIFLVCDRLSGIQSNLPSEKQILLGSRLSGIEKLFTDRSSQLGSTAFINTNTSIEQIPNLNKTTTPKTVRKPSSFIGDSITSSVLKAYDAKQTENMIRAIIQRASNKVTEISKELISNKILVHSKPLIVIVNQKSIDTVNSKLPSEDRLCVLGYTKPGDDTIFEESENEYQNDNENDDDDNNNDSGNNIDNENISPKSEQTVKETDKTSRRNRLISPGYHLTNSYLNLRSPKLSCGSRGYIDQMIRSGTTVYQSQAIIAPFYKYRDVPVKASYLSMTSVTEPKEAVEYLTSKIDTEQDQEYSSDEERKKAKQSIVNSKNILFLSFLITRTLTYIGDSILFAHFINFGISSGLKEEQATGLLAYVGLASMLGRLGIGLVGQFSEKLEIRSIVAVTLFILSIHTIFMPFYPTYPALAGYGICYSLFVGPSFAFSNSMTIQIMGDAKMDRSLSLVLFFEATGYLIGGPLGGIIKEQTGNYSSAFLFSGLCNIIASIIVTVHALIKFNSFERIKKCLFPRVKQKIDNLNELSV</sequence>
<dbReference type="WBParaSite" id="TREG1_68600.4">
    <property type="protein sequence ID" value="TREG1_68600.4"/>
    <property type="gene ID" value="TREG1_68600"/>
</dbReference>
<evidence type="ECO:0000256" key="2">
    <source>
        <dbReference type="SAM" id="Phobius"/>
    </source>
</evidence>
<dbReference type="WBParaSite" id="TREG1_68600.1">
    <property type="protein sequence ID" value="TREG1_68600.1"/>
    <property type="gene ID" value="TREG1_68600"/>
</dbReference>
<reference evidence="4 5" key="2">
    <citation type="submission" date="2023-11" db="UniProtKB">
        <authorList>
            <consortium name="WormBaseParasite"/>
        </authorList>
    </citation>
    <scope>IDENTIFICATION</scope>
</reference>
<keyword evidence="2" id="KW-0812">Transmembrane</keyword>
<dbReference type="AlphaFoldDB" id="A0AA85K9M3"/>
<dbReference type="InterPro" id="IPR050327">
    <property type="entry name" value="Proton-linked_MCT"/>
</dbReference>
<evidence type="ECO:0008006" key="6">
    <source>
        <dbReference type="Google" id="ProtNLM"/>
    </source>
</evidence>
<feature type="transmembrane region" description="Helical" evidence="2">
    <location>
        <begin position="36"/>
        <end position="60"/>
    </location>
</feature>
<keyword evidence="2" id="KW-1133">Transmembrane helix</keyword>
<dbReference type="Pfam" id="PF07690">
    <property type="entry name" value="MFS_1"/>
    <property type="match status" value="1"/>
</dbReference>
<name>A0AA85K9M3_TRIRE</name>
<evidence type="ECO:0000313" key="3">
    <source>
        <dbReference type="Proteomes" id="UP000050795"/>
    </source>
</evidence>
<dbReference type="SUPFAM" id="SSF103473">
    <property type="entry name" value="MFS general substrate transporter"/>
    <property type="match status" value="2"/>
</dbReference>
<dbReference type="InterPro" id="IPR011701">
    <property type="entry name" value="MFS"/>
</dbReference>
<feature type="transmembrane region" description="Helical" evidence="2">
    <location>
        <begin position="161"/>
        <end position="181"/>
    </location>
</feature>
<feature type="transmembrane region" description="Helical" evidence="2">
    <location>
        <begin position="129"/>
        <end position="149"/>
    </location>
</feature>
<feature type="transmembrane region" description="Helical" evidence="2">
    <location>
        <begin position="808"/>
        <end position="829"/>
    </location>
</feature>
<feature type="compositionally biased region" description="Basic and acidic residues" evidence="1">
    <location>
        <begin position="559"/>
        <end position="568"/>
    </location>
</feature>